<evidence type="ECO:0000256" key="5">
    <source>
        <dbReference type="ARBA" id="ARBA00048348"/>
    </source>
</evidence>
<feature type="binding site" evidence="6">
    <location>
        <position position="96"/>
    </location>
    <ligand>
        <name>Zn(2+)</name>
        <dbReference type="ChEBI" id="CHEBI:29105"/>
    </ligand>
</feature>
<reference evidence="7 8" key="1">
    <citation type="submission" date="2016-07" db="EMBL/GenBank/DDBJ databases">
        <title>Caryophanon tenue genome sequencing.</title>
        <authorList>
            <person name="Verma A."/>
            <person name="Pal Y."/>
            <person name="Krishnamurthi S."/>
        </authorList>
    </citation>
    <scope>NUCLEOTIDE SEQUENCE [LARGE SCALE GENOMIC DNA]</scope>
    <source>
        <strain evidence="7 8">DSM 14152</strain>
    </source>
</reference>
<dbReference type="SMART" id="SM00947">
    <property type="entry name" value="Pro_CA"/>
    <property type="match status" value="1"/>
</dbReference>
<dbReference type="AlphaFoldDB" id="A0A1C0YIB5"/>
<dbReference type="RefSeq" id="WP_066544114.1">
    <property type="nucleotide sequence ID" value="NZ_MASJ01000007.1"/>
</dbReference>
<dbReference type="STRING" id="33978.A6M13_12025"/>
<keyword evidence="3 6" id="KW-0479">Metal-binding</keyword>
<feature type="binding site" evidence="6">
    <location>
        <position position="38"/>
    </location>
    <ligand>
        <name>Zn(2+)</name>
        <dbReference type="ChEBI" id="CHEBI:29105"/>
    </ligand>
</feature>
<name>A0A1C0YIB5_9BACL</name>
<dbReference type="EMBL" id="MASJ01000007">
    <property type="protein sequence ID" value="OCS86920.1"/>
    <property type="molecule type" value="Genomic_DNA"/>
</dbReference>
<proteinExistence type="inferred from homology"/>
<dbReference type="PANTHER" id="PTHR43175">
    <property type="entry name" value="CARBONIC ANHYDRASE"/>
    <property type="match status" value="1"/>
</dbReference>
<dbReference type="CDD" id="cd03379">
    <property type="entry name" value="beta_CA_cladeD"/>
    <property type="match status" value="1"/>
</dbReference>
<evidence type="ECO:0000256" key="2">
    <source>
        <dbReference type="ARBA" id="ARBA00012925"/>
    </source>
</evidence>
<comment type="catalytic activity">
    <reaction evidence="5">
        <text>hydrogencarbonate + H(+) = CO2 + H2O</text>
        <dbReference type="Rhea" id="RHEA:10748"/>
        <dbReference type="ChEBI" id="CHEBI:15377"/>
        <dbReference type="ChEBI" id="CHEBI:15378"/>
        <dbReference type="ChEBI" id="CHEBI:16526"/>
        <dbReference type="ChEBI" id="CHEBI:17544"/>
        <dbReference type="EC" id="4.2.1.1"/>
    </reaction>
</comment>
<evidence type="ECO:0000256" key="1">
    <source>
        <dbReference type="ARBA" id="ARBA00006217"/>
    </source>
</evidence>
<dbReference type="Pfam" id="PF00484">
    <property type="entry name" value="Pro_CA"/>
    <property type="match status" value="1"/>
</dbReference>
<comment type="cofactor">
    <cofactor evidence="6">
        <name>Zn(2+)</name>
        <dbReference type="ChEBI" id="CHEBI:29105"/>
    </cofactor>
    <text evidence="6">Binds 1 zinc ion per subunit.</text>
</comment>
<dbReference type="InterPro" id="IPR036874">
    <property type="entry name" value="Carbonic_anhydrase_sf"/>
</dbReference>
<organism evidence="7 8">
    <name type="scientific">Caryophanon tenue</name>
    <dbReference type="NCBI Taxonomy" id="33978"/>
    <lineage>
        <taxon>Bacteria</taxon>
        <taxon>Bacillati</taxon>
        <taxon>Bacillota</taxon>
        <taxon>Bacilli</taxon>
        <taxon>Bacillales</taxon>
        <taxon>Caryophanaceae</taxon>
        <taxon>Caryophanon</taxon>
    </lineage>
</organism>
<dbReference type="EC" id="4.2.1.1" evidence="2"/>
<keyword evidence="4 6" id="KW-0862">Zinc</keyword>
<dbReference type="Gene3D" id="3.40.1050.10">
    <property type="entry name" value="Carbonic anhydrase"/>
    <property type="match status" value="1"/>
</dbReference>
<evidence type="ECO:0000256" key="4">
    <source>
        <dbReference type="ARBA" id="ARBA00022833"/>
    </source>
</evidence>
<dbReference type="OrthoDB" id="9792260at2"/>
<feature type="binding site" evidence="6">
    <location>
        <position position="99"/>
    </location>
    <ligand>
        <name>Zn(2+)</name>
        <dbReference type="ChEBI" id="CHEBI:29105"/>
    </ligand>
</feature>
<comment type="caution">
    <text evidence="7">The sequence shown here is derived from an EMBL/GenBank/DDBJ whole genome shotgun (WGS) entry which is preliminary data.</text>
</comment>
<dbReference type="InterPro" id="IPR001765">
    <property type="entry name" value="Carbonic_anhydrase"/>
</dbReference>
<protein>
    <recommendedName>
        <fullName evidence="2">carbonic anhydrase</fullName>
        <ecNumber evidence="2">4.2.1.1</ecNumber>
    </recommendedName>
</protein>
<keyword evidence="8" id="KW-1185">Reference proteome</keyword>
<feature type="binding site" evidence="6">
    <location>
        <position position="40"/>
    </location>
    <ligand>
        <name>Zn(2+)</name>
        <dbReference type="ChEBI" id="CHEBI:29105"/>
    </ligand>
</feature>
<dbReference type="SUPFAM" id="SSF53056">
    <property type="entry name" value="beta-carbonic anhydrase, cab"/>
    <property type="match status" value="1"/>
</dbReference>
<dbReference type="GO" id="GO:0008270">
    <property type="term" value="F:zinc ion binding"/>
    <property type="evidence" value="ECO:0007669"/>
    <property type="project" value="InterPro"/>
</dbReference>
<dbReference type="Proteomes" id="UP000093199">
    <property type="component" value="Unassembled WGS sequence"/>
</dbReference>
<accession>A0A1C0YIB5</accession>
<dbReference type="PANTHER" id="PTHR43175:SF3">
    <property type="entry name" value="CARBON DISULFIDE HYDROLASE"/>
    <property type="match status" value="1"/>
</dbReference>
<evidence type="ECO:0000313" key="8">
    <source>
        <dbReference type="Proteomes" id="UP000093199"/>
    </source>
</evidence>
<sequence>MTMLDEILKFNGSFVEYKMYEPYITTKYPDKRIVILSCMDTRLVELLPKAMNLRNGDVKIVKSAGALVAHPFGSIMRSLLVAVYALQADEVFVIGHYDCGMSSVDPNAMIDQMKARGISEDTLNTINYSGVDLKGWLRGFGDVATSVTKSCDVISNHPLMVPNVPVHGLIIDPNTGKLDLIVDGNKQSKPLHTTIKEQPEKTEE</sequence>
<dbReference type="GO" id="GO:0004089">
    <property type="term" value="F:carbonate dehydratase activity"/>
    <property type="evidence" value="ECO:0007669"/>
    <property type="project" value="UniProtKB-EC"/>
</dbReference>
<evidence type="ECO:0000256" key="6">
    <source>
        <dbReference type="PIRSR" id="PIRSR601765-1"/>
    </source>
</evidence>
<evidence type="ECO:0000256" key="3">
    <source>
        <dbReference type="ARBA" id="ARBA00022723"/>
    </source>
</evidence>
<comment type="similarity">
    <text evidence="1">Belongs to the beta-class carbonic anhydrase family.</text>
</comment>
<evidence type="ECO:0000313" key="7">
    <source>
        <dbReference type="EMBL" id="OCS86920.1"/>
    </source>
</evidence>
<gene>
    <name evidence="7" type="ORF">A6M13_12025</name>
</gene>